<evidence type="ECO:0000256" key="8">
    <source>
        <dbReference type="SAM" id="Phobius"/>
    </source>
</evidence>
<comment type="subcellular location">
    <subcellularLocation>
        <location evidence="1">Cell membrane</location>
        <topology evidence="1">Multi-pass membrane protein</topology>
    </subcellularLocation>
</comment>
<feature type="transmembrane region" description="Helical" evidence="8">
    <location>
        <begin position="57"/>
        <end position="80"/>
    </location>
</feature>
<dbReference type="Gene3D" id="3.30.70.1450">
    <property type="entry name" value="Regulator of K+ conductance, C-terminal domain"/>
    <property type="match status" value="1"/>
</dbReference>
<dbReference type="PANTHER" id="PTHR30445">
    <property type="entry name" value="K(+)_H(+) ANTIPORTER SUBUNIT KHTT"/>
    <property type="match status" value="1"/>
</dbReference>
<dbReference type="InterPro" id="IPR006512">
    <property type="entry name" value="YidE_YbjL"/>
</dbReference>
<evidence type="ECO:0000313" key="11">
    <source>
        <dbReference type="Proteomes" id="UP001266099"/>
    </source>
</evidence>
<dbReference type="PROSITE" id="PS51202">
    <property type="entry name" value="RCK_C"/>
    <property type="match status" value="1"/>
</dbReference>
<feature type="domain" description="RCK C-terminal" evidence="9">
    <location>
        <begin position="255"/>
        <end position="337"/>
    </location>
</feature>
<keyword evidence="4" id="KW-1003">Cell membrane</keyword>
<proteinExistence type="inferred from homology"/>
<evidence type="ECO:0000256" key="3">
    <source>
        <dbReference type="ARBA" id="ARBA00022448"/>
    </source>
</evidence>
<dbReference type="NCBIfam" id="TIGR01625">
    <property type="entry name" value="YidE_YbjL_dupl"/>
    <property type="match status" value="2"/>
</dbReference>
<feature type="transmembrane region" description="Helical" evidence="8">
    <location>
        <begin position="373"/>
        <end position="391"/>
    </location>
</feature>
<comment type="similarity">
    <text evidence="2">Belongs to the AAE transporter (TC 2.A.81) family.</text>
</comment>
<dbReference type="SUPFAM" id="SSF116726">
    <property type="entry name" value="TrkA C-terminal domain-like"/>
    <property type="match status" value="1"/>
</dbReference>
<evidence type="ECO:0000259" key="9">
    <source>
        <dbReference type="PROSITE" id="PS51202"/>
    </source>
</evidence>
<dbReference type="Proteomes" id="UP001266099">
    <property type="component" value="Unassembled WGS sequence"/>
</dbReference>
<keyword evidence="5 8" id="KW-0812">Transmembrane</keyword>
<accession>A0ABU1SZZ7</accession>
<organism evidence="10 11">
    <name type="scientific">Arcanobacterium hippocoleae</name>
    <dbReference type="NCBI Taxonomy" id="149017"/>
    <lineage>
        <taxon>Bacteria</taxon>
        <taxon>Bacillati</taxon>
        <taxon>Actinomycetota</taxon>
        <taxon>Actinomycetes</taxon>
        <taxon>Actinomycetales</taxon>
        <taxon>Actinomycetaceae</taxon>
        <taxon>Arcanobacterium</taxon>
    </lineage>
</organism>
<feature type="transmembrane region" description="Helical" evidence="8">
    <location>
        <begin position="87"/>
        <end position="111"/>
    </location>
</feature>
<feature type="transmembrane region" description="Helical" evidence="8">
    <location>
        <begin position="500"/>
        <end position="519"/>
    </location>
</feature>
<feature type="transmembrane region" description="Helical" evidence="8">
    <location>
        <begin position="344"/>
        <end position="367"/>
    </location>
</feature>
<name>A0ABU1SZZ7_9ACTO</name>
<gene>
    <name evidence="10" type="ORF">J2S36_000245</name>
</gene>
<feature type="transmembrane region" description="Helical" evidence="8">
    <location>
        <begin position="31"/>
        <end position="51"/>
    </location>
</feature>
<dbReference type="InterPro" id="IPR036721">
    <property type="entry name" value="RCK_C_sf"/>
</dbReference>
<dbReference type="Pfam" id="PF02080">
    <property type="entry name" value="TrkA_C"/>
    <property type="match status" value="1"/>
</dbReference>
<sequence length="520" mass="54412">MLSILDGNTILSVFIVIALGTLFGKLPFGPIRFGAAGALFVGLAVGAFVIVDHAALSLLQSLGLGLFVYMLGLTAGEVFFRGLKEQVGLMVAAVVAVCIGAAVALGLGTLLGMPRFISVGVFAGSLTSTPSMAVAQQQTGSDLPAVGYSLGYPVGVVVSILLIAVAMKLKWESPKDKKSGGVDTLHIISVQVTTDAVFQDLVDNFAGRFVIISTRRDGKTTVASDYVDIRKGDILRILVSEGDTSDIVQLFGRRTAPMPFLDKALVIDEFVVSNHLVAGAKVEELQLHKNFQARIVRVFRGDDAILAYKDTHIAYGDRVEVIIDADRREDVSAFFGDSIKQYAALNWISVAGGLSIGYLAALIEIPLPGGGSFALGTALGPLFAGLILGTLKRTGGVAWQVPASANTSLQQLGLMIFLAAAGLNAGRAFAATAFSLNGLLAMILGIAVVIAVIAGFILCARLFGKAVERASGGGCGMLGQPAVLQYALANSSDPRVMEGYTSVFAIALILKIFIIPFMLL</sequence>
<keyword evidence="6 8" id="KW-1133">Transmembrane helix</keyword>
<dbReference type="InterPro" id="IPR050144">
    <property type="entry name" value="AAE_transporter"/>
</dbReference>
<dbReference type="RefSeq" id="WP_309954724.1">
    <property type="nucleotide sequence ID" value="NZ_JAVDUJ010000001.1"/>
</dbReference>
<evidence type="ECO:0000256" key="7">
    <source>
        <dbReference type="ARBA" id="ARBA00023136"/>
    </source>
</evidence>
<dbReference type="EMBL" id="JAVDUJ010000001">
    <property type="protein sequence ID" value="MDR6938702.1"/>
    <property type="molecule type" value="Genomic_DNA"/>
</dbReference>
<evidence type="ECO:0000256" key="6">
    <source>
        <dbReference type="ARBA" id="ARBA00022989"/>
    </source>
</evidence>
<keyword evidence="3" id="KW-0813">Transport</keyword>
<feature type="transmembrane region" description="Helical" evidence="8">
    <location>
        <begin position="440"/>
        <end position="463"/>
    </location>
</feature>
<evidence type="ECO:0000256" key="2">
    <source>
        <dbReference type="ARBA" id="ARBA00009854"/>
    </source>
</evidence>
<feature type="transmembrane region" description="Helical" evidence="8">
    <location>
        <begin position="6"/>
        <end position="24"/>
    </location>
</feature>
<evidence type="ECO:0000313" key="10">
    <source>
        <dbReference type="EMBL" id="MDR6938702.1"/>
    </source>
</evidence>
<evidence type="ECO:0000256" key="5">
    <source>
        <dbReference type="ARBA" id="ARBA00022692"/>
    </source>
</evidence>
<dbReference type="InterPro" id="IPR006037">
    <property type="entry name" value="RCK_C"/>
</dbReference>
<reference evidence="10 11" key="1">
    <citation type="submission" date="2023-07" db="EMBL/GenBank/DDBJ databases">
        <title>Sequencing the genomes of 1000 actinobacteria strains.</title>
        <authorList>
            <person name="Klenk H.-P."/>
        </authorList>
    </citation>
    <scope>NUCLEOTIDE SEQUENCE [LARGE SCALE GENOMIC DNA]</scope>
    <source>
        <strain evidence="10 11">DSM 15539</strain>
    </source>
</reference>
<keyword evidence="11" id="KW-1185">Reference proteome</keyword>
<keyword evidence="7 8" id="KW-0472">Membrane</keyword>
<evidence type="ECO:0000256" key="1">
    <source>
        <dbReference type="ARBA" id="ARBA00004651"/>
    </source>
</evidence>
<dbReference type="Pfam" id="PF06826">
    <property type="entry name" value="Asp-Al_Ex"/>
    <property type="match status" value="2"/>
</dbReference>
<protein>
    <submittedName>
        <fullName evidence="10">Transport protein</fullName>
    </submittedName>
</protein>
<feature type="transmembrane region" description="Helical" evidence="8">
    <location>
        <begin position="150"/>
        <end position="169"/>
    </location>
</feature>
<feature type="transmembrane region" description="Helical" evidence="8">
    <location>
        <begin position="412"/>
        <end position="434"/>
    </location>
</feature>
<evidence type="ECO:0000256" key="4">
    <source>
        <dbReference type="ARBA" id="ARBA00022475"/>
    </source>
</evidence>
<comment type="caution">
    <text evidence="10">The sequence shown here is derived from an EMBL/GenBank/DDBJ whole genome shotgun (WGS) entry which is preliminary data.</text>
</comment>
<dbReference type="PANTHER" id="PTHR30445:SF3">
    <property type="entry name" value="TRANSPORT PROTEIN YIDE-RELATED"/>
    <property type="match status" value="1"/>
</dbReference>